<evidence type="ECO:0000313" key="2">
    <source>
        <dbReference type="EMBL" id="QHB21735.1"/>
    </source>
</evidence>
<keyword evidence="1" id="KW-1133">Transmembrane helix</keyword>
<accession>A0AAE6R6C0</accession>
<keyword evidence="1" id="KW-0472">Membrane</keyword>
<protein>
    <submittedName>
        <fullName evidence="2">Ac81</fullName>
    </submittedName>
</protein>
<dbReference type="Pfam" id="PF05820">
    <property type="entry name" value="Ac81"/>
    <property type="match status" value="1"/>
</dbReference>
<dbReference type="EMBL" id="MN233792">
    <property type="protein sequence ID" value="QHB21735.1"/>
    <property type="molecule type" value="Genomic_DNA"/>
</dbReference>
<feature type="transmembrane region" description="Helical" evidence="1">
    <location>
        <begin position="209"/>
        <end position="228"/>
    </location>
</feature>
<organism evidence="2 3">
    <name type="scientific">Artaxa digramma nucleopolyhedrovirus</name>
    <dbReference type="NCBI Taxonomy" id="3070910"/>
    <lineage>
        <taxon>Viruses</taxon>
        <taxon>Viruses incertae sedis</taxon>
        <taxon>Naldaviricetes</taxon>
        <taxon>Lefavirales</taxon>
        <taxon>Baculoviridae</taxon>
        <taxon>Alphabaculovirus</taxon>
        <taxon>Alphabaculovirus ardigrammae</taxon>
    </lineage>
</organism>
<evidence type="ECO:0000256" key="1">
    <source>
        <dbReference type="SAM" id="Phobius"/>
    </source>
</evidence>
<keyword evidence="1" id="KW-0812">Transmembrane</keyword>
<feature type="transmembrane region" description="Helical" evidence="1">
    <location>
        <begin position="185"/>
        <end position="203"/>
    </location>
</feature>
<reference evidence="2 3" key="1">
    <citation type="journal article" date="2019" name="Viruses">
        <title>Genome Analysis of a Novel Clade II.b Alphabaculovirus Obtained from Artaxa digramma.</title>
        <authorList>
            <person name="Li J."/>
            <person name="Duan X."/>
            <person name="Wang Q."/>
            <person name="Zhang L."/>
            <person name="Deng F."/>
            <person name="Wang H."/>
            <person name="Hu Z."/>
            <person name="Wang M."/>
            <person name="Wang J."/>
        </authorList>
    </citation>
    <scope>NUCLEOTIDE SEQUENCE [LARGE SCALE GENOMIC DNA]</scope>
    <source>
        <strain evidence="2 3">424</strain>
    </source>
</reference>
<name>A0AAE6R6C0_9ABAC</name>
<proteinExistence type="predicted"/>
<dbReference type="InterPro" id="IPR008563">
    <property type="entry name" value="AcMNPV_AC81"/>
</dbReference>
<sequence>MKKITKKTPTTLTDHRLLLKQQRLSTNTLPLTPLSPTTATATTMTNFVRQSKNKNLMTATTLNRIKYDSELLIHYLFDNNVVNSDATKADVNLIKVCKVKVTQTCGTILAHYFAQIELSNGYKFEFHPGSQPRTFQQIHSKGHLIMIVVCCDECCKSELRSYVEGENDFNVAFHNCESILCKRKSMQTVFVSLALLVITFNMFKFSWYYIFFVFFILFLLFMNNNYLISSPRVLFCSHKRQIKNVHHANNNNNNNHSVPI</sequence>
<dbReference type="Proteomes" id="UP000830275">
    <property type="component" value="Segment"/>
</dbReference>
<gene>
    <name evidence="2" type="primary">ac81</name>
    <name evidence="2" type="ORF">Eudi_ORF76</name>
</gene>
<keyword evidence="3" id="KW-1185">Reference proteome</keyword>
<evidence type="ECO:0000313" key="3">
    <source>
        <dbReference type="Proteomes" id="UP000830275"/>
    </source>
</evidence>